<name>A0A392R4A4_9FABA</name>
<evidence type="ECO:0000256" key="4">
    <source>
        <dbReference type="ARBA" id="ARBA00022989"/>
    </source>
</evidence>
<dbReference type="PANTHER" id="PTHR47974">
    <property type="entry name" value="OS07G0415500 PROTEIN"/>
    <property type="match status" value="1"/>
</dbReference>
<evidence type="ECO:0000313" key="7">
    <source>
        <dbReference type="EMBL" id="MCI31403.1"/>
    </source>
</evidence>
<accession>A0A392R4A4</accession>
<keyword evidence="6" id="KW-0547">Nucleotide-binding</keyword>
<comment type="subcellular location">
    <subcellularLocation>
        <location evidence="1">Membrane</location>
        <topology evidence="1">Single-pass membrane protein</topology>
    </subcellularLocation>
</comment>
<keyword evidence="5" id="KW-0472">Membrane</keyword>
<evidence type="ECO:0000256" key="2">
    <source>
        <dbReference type="ARBA" id="ARBA00022692"/>
    </source>
</evidence>
<dbReference type="Proteomes" id="UP000265520">
    <property type="component" value="Unassembled WGS sequence"/>
</dbReference>
<dbReference type="EMBL" id="LXQA010186835">
    <property type="protein sequence ID" value="MCI31403.1"/>
    <property type="molecule type" value="Genomic_DNA"/>
</dbReference>
<feature type="binding site" evidence="6">
    <location>
        <position position="63"/>
    </location>
    <ligand>
        <name>ATP</name>
        <dbReference type="ChEBI" id="CHEBI:30616"/>
    </ligand>
</feature>
<dbReference type="PANTHER" id="PTHR47974:SF24">
    <property type="entry name" value="RECEPTOR-LIKE SERINE_THREONINE-PROTEIN KINASE"/>
    <property type="match status" value="1"/>
</dbReference>
<feature type="non-terminal residue" evidence="7">
    <location>
        <position position="70"/>
    </location>
</feature>
<reference evidence="7 8" key="1">
    <citation type="journal article" date="2018" name="Front. Plant Sci.">
        <title>Red Clover (Trifolium pratense) and Zigzag Clover (T. medium) - A Picture of Genomic Similarities and Differences.</title>
        <authorList>
            <person name="Dluhosova J."/>
            <person name="Istvanek J."/>
            <person name="Nedelnik J."/>
            <person name="Repkova J."/>
        </authorList>
    </citation>
    <scope>NUCLEOTIDE SEQUENCE [LARGE SCALE GENOMIC DNA]</scope>
    <source>
        <strain evidence="8">cv. 10/8</strain>
        <tissue evidence="7">Leaf</tissue>
    </source>
</reference>
<evidence type="ECO:0000256" key="1">
    <source>
        <dbReference type="ARBA" id="ARBA00004167"/>
    </source>
</evidence>
<organism evidence="7 8">
    <name type="scientific">Trifolium medium</name>
    <dbReference type="NCBI Taxonomy" id="97028"/>
    <lineage>
        <taxon>Eukaryota</taxon>
        <taxon>Viridiplantae</taxon>
        <taxon>Streptophyta</taxon>
        <taxon>Embryophyta</taxon>
        <taxon>Tracheophyta</taxon>
        <taxon>Spermatophyta</taxon>
        <taxon>Magnoliopsida</taxon>
        <taxon>eudicotyledons</taxon>
        <taxon>Gunneridae</taxon>
        <taxon>Pentapetalae</taxon>
        <taxon>rosids</taxon>
        <taxon>fabids</taxon>
        <taxon>Fabales</taxon>
        <taxon>Fabaceae</taxon>
        <taxon>Papilionoideae</taxon>
        <taxon>50 kb inversion clade</taxon>
        <taxon>NPAAA clade</taxon>
        <taxon>Hologalegina</taxon>
        <taxon>IRL clade</taxon>
        <taxon>Trifolieae</taxon>
        <taxon>Trifolium</taxon>
    </lineage>
</organism>
<keyword evidence="8" id="KW-1185">Reference proteome</keyword>
<dbReference type="GO" id="GO:0016020">
    <property type="term" value="C:membrane"/>
    <property type="evidence" value="ECO:0007669"/>
    <property type="project" value="UniProtKB-SubCell"/>
</dbReference>
<keyword evidence="4" id="KW-1133">Transmembrane helix</keyword>
<dbReference type="AlphaFoldDB" id="A0A392R4A4"/>
<keyword evidence="7" id="KW-0675">Receptor</keyword>
<keyword evidence="6" id="KW-0067">ATP-binding</keyword>
<proteinExistence type="predicted"/>
<dbReference type="InterPro" id="IPR017441">
    <property type="entry name" value="Protein_kinase_ATP_BS"/>
</dbReference>
<dbReference type="GO" id="GO:0005524">
    <property type="term" value="F:ATP binding"/>
    <property type="evidence" value="ECO:0007669"/>
    <property type="project" value="UniProtKB-UniRule"/>
</dbReference>
<keyword evidence="7" id="KW-0808">Transferase</keyword>
<evidence type="ECO:0000256" key="6">
    <source>
        <dbReference type="PROSITE-ProRule" id="PRU10141"/>
    </source>
</evidence>
<dbReference type="Gene3D" id="3.30.200.20">
    <property type="entry name" value="Phosphorylase Kinase, domain 1"/>
    <property type="match status" value="1"/>
</dbReference>
<feature type="non-terminal residue" evidence="7">
    <location>
        <position position="1"/>
    </location>
</feature>
<keyword evidence="2" id="KW-0812">Transmembrane</keyword>
<comment type="caution">
    <text evidence="7">The sequence shown here is derived from an EMBL/GenBank/DDBJ whole genome shotgun (WGS) entry which is preliminary data.</text>
</comment>
<keyword evidence="7" id="KW-0430">Lectin</keyword>
<sequence>KKKKLPGENSEDAVLENLASMPIRFCYKDLEVATNNFSLKLGKGGFGSVYKGVLPDGTELAVKQLEGIGQ</sequence>
<dbReference type="PROSITE" id="PS00107">
    <property type="entry name" value="PROTEIN_KINASE_ATP"/>
    <property type="match status" value="1"/>
</dbReference>
<keyword evidence="7" id="KW-0723">Serine/threonine-protein kinase</keyword>
<evidence type="ECO:0000256" key="3">
    <source>
        <dbReference type="ARBA" id="ARBA00022729"/>
    </source>
</evidence>
<dbReference type="GO" id="GO:0004674">
    <property type="term" value="F:protein serine/threonine kinase activity"/>
    <property type="evidence" value="ECO:0007669"/>
    <property type="project" value="UniProtKB-KW"/>
</dbReference>
<evidence type="ECO:0000256" key="5">
    <source>
        <dbReference type="ARBA" id="ARBA00023136"/>
    </source>
</evidence>
<dbReference type="InterPro" id="IPR011009">
    <property type="entry name" value="Kinase-like_dom_sf"/>
</dbReference>
<evidence type="ECO:0000313" key="8">
    <source>
        <dbReference type="Proteomes" id="UP000265520"/>
    </source>
</evidence>
<keyword evidence="3" id="KW-0732">Signal</keyword>
<protein>
    <submittedName>
        <fullName evidence="7">G-type lectin S-receptor-like serine/threonine protein kinase SD2-5-like</fullName>
    </submittedName>
</protein>
<keyword evidence="7" id="KW-0418">Kinase</keyword>
<dbReference type="SUPFAM" id="SSF56112">
    <property type="entry name" value="Protein kinase-like (PK-like)"/>
    <property type="match status" value="1"/>
</dbReference>
<dbReference type="GO" id="GO:0030246">
    <property type="term" value="F:carbohydrate binding"/>
    <property type="evidence" value="ECO:0007669"/>
    <property type="project" value="UniProtKB-KW"/>
</dbReference>